<evidence type="ECO:0000259" key="2">
    <source>
        <dbReference type="Pfam" id="PF13193"/>
    </source>
</evidence>
<protein>
    <submittedName>
        <fullName evidence="3">AMP-binding protein</fullName>
    </submittedName>
</protein>
<dbReference type="Pfam" id="PF00501">
    <property type="entry name" value="AMP-binding"/>
    <property type="match status" value="1"/>
</dbReference>
<dbReference type="Pfam" id="PF13193">
    <property type="entry name" value="AMP-binding_C"/>
    <property type="match status" value="1"/>
</dbReference>
<dbReference type="EMBL" id="CP045809">
    <property type="protein sequence ID" value="QHN35957.1"/>
    <property type="molecule type" value="Genomic_DNA"/>
</dbReference>
<keyword evidence="4" id="KW-1185">Reference proteome</keyword>
<dbReference type="Gene3D" id="3.40.50.12780">
    <property type="entry name" value="N-terminal domain of ligase-like"/>
    <property type="match status" value="1"/>
</dbReference>
<dbReference type="InterPro" id="IPR042099">
    <property type="entry name" value="ANL_N_sf"/>
</dbReference>
<dbReference type="InterPro" id="IPR045851">
    <property type="entry name" value="AMP-bd_C_sf"/>
</dbReference>
<proteinExistence type="predicted"/>
<name>A0ABX6IJR5_9ACTN</name>
<gene>
    <name evidence="3" type="ORF">GII31_14860</name>
</gene>
<feature type="domain" description="AMP-binding enzyme C-terminal" evidence="2">
    <location>
        <begin position="419"/>
        <end position="497"/>
    </location>
</feature>
<evidence type="ECO:0000259" key="1">
    <source>
        <dbReference type="Pfam" id="PF00501"/>
    </source>
</evidence>
<dbReference type="InterPro" id="IPR000873">
    <property type="entry name" value="AMP-dep_synth/lig_dom"/>
</dbReference>
<dbReference type="Proteomes" id="UP001059836">
    <property type="component" value="Chromosome"/>
</dbReference>
<dbReference type="RefSeq" id="WP_213244204.1">
    <property type="nucleotide sequence ID" value="NZ_CP045806.1"/>
</dbReference>
<dbReference type="PANTHER" id="PTHR24096:SF323">
    <property type="entry name" value="BLR3536 PROTEIN"/>
    <property type="match status" value="1"/>
</dbReference>
<evidence type="ECO:0000313" key="4">
    <source>
        <dbReference type="Proteomes" id="UP001059836"/>
    </source>
</evidence>
<organism evidence="3 4">
    <name type="scientific">Gordonia pseudamarae</name>
    <dbReference type="NCBI Taxonomy" id="2831662"/>
    <lineage>
        <taxon>Bacteria</taxon>
        <taxon>Bacillati</taxon>
        <taxon>Actinomycetota</taxon>
        <taxon>Actinomycetes</taxon>
        <taxon>Mycobacteriales</taxon>
        <taxon>Gordoniaceae</taxon>
        <taxon>Gordonia</taxon>
    </lineage>
</organism>
<dbReference type="PROSITE" id="PS00455">
    <property type="entry name" value="AMP_BINDING"/>
    <property type="match status" value="1"/>
</dbReference>
<dbReference type="InterPro" id="IPR020845">
    <property type="entry name" value="AMP-binding_CS"/>
</dbReference>
<accession>A0ABX6IJR5</accession>
<dbReference type="PANTHER" id="PTHR24096">
    <property type="entry name" value="LONG-CHAIN-FATTY-ACID--COA LIGASE"/>
    <property type="match status" value="1"/>
</dbReference>
<feature type="domain" description="AMP-dependent synthetase/ligase" evidence="1">
    <location>
        <begin position="6"/>
        <end position="357"/>
    </location>
</feature>
<dbReference type="SUPFAM" id="SSF56801">
    <property type="entry name" value="Acetyl-CoA synthetase-like"/>
    <property type="match status" value="1"/>
</dbReference>
<dbReference type="InterPro" id="IPR025110">
    <property type="entry name" value="AMP-bd_C"/>
</dbReference>
<evidence type="ECO:0000313" key="3">
    <source>
        <dbReference type="EMBL" id="QHN35957.1"/>
    </source>
</evidence>
<sequence>MFPGVHAASNPDHPAIIMAGSGRVTTYGELEERSAALAGALHDRGLRKGDVIAVLSENAAEVMEIFWAAMRSGLYITAVNWHLQPAEVAYIVNDSDAKVLFASAGQAELARQVTAGCDNPDLLSVAFAGSIEGFGSYDELLSSTTRLAEIPRGSEMLYSSGTTGRPKGIKPTLLPIQVDQPGDPITGLVQHVFKVGAADVYLSPAPMYHAAPLKWGGAVHALGGTVVVLEKFDAEAALAAIDRYKVTIAQFVPTMFVRLLQLPDEVRDRYDVSSLRIAVHAAAPCPPEVKQAMIDWWGPILVEYYSATEQHGTTIITSQEWLTKRGSVGKSALGPVHICDDDGNVLPVGEVGQVYFERERRTFSYHKDPDKTKAAEHPDHENWTTVGDLGYVDEDGYLFLTDRKAFMIISGGVNIYPQEIENALTLHPKIFDVAVIGVPDPEYGQQVKAVVQLREGHQASESLAAEIIDYARSKIAHFKAPRSVDFVDELPRSATGKLVKREIEKKYLAAAH</sequence>
<dbReference type="Gene3D" id="3.30.300.30">
    <property type="match status" value="1"/>
</dbReference>
<reference evidence="3" key="1">
    <citation type="journal article" date="2021" name="Nat. Microbiol.">
        <title>Cocultivation of an ultrasmall environmental parasitic bacterium with lytic ability against bacteria associated with wastewater foams.</title>
        <authorList>
            <person name="Batinovic S."/>
            <person name="Rose J.J.A."/>
            <person name="Ratcliffe J."/>
            <person name="Seviour R.J."/>
            <person name="Petrovski S."/>
        </authorList>
    </citation>
    <scope>NUCLEOTIDE SEQUENCE</scope>
    <source>
        <strain evidence="3">CON9</strain>
    </source>
</reference>